<keyword evidence="9 12" id="KW-0408">Iron</keyword>
<feature type="signal peptide" evidence="13">
    <location>
        <begin position="1"/>
        <end position="22"/>
    </location>
</feature>
<evidence type="ECO:0000256" key="7">
    <source>
        <dbReference type="ARBA" id="ARBA00022737"/>
    </source>
</evidence>
<keyword evidence="10" id="KW-0472">Membrane</keyword>
<dbReference type="SUPFAM" id="SSF46626">
    <property type="entry name" value="Cytochrome c"/>
    <property type="match status" value="3"/>
</dbReference>
<proteinExistence type="predicted"/>
<organism evidence="15 16">
    <name type="scientific">Jejubacter calystegiae</name>
    <dbReference type="NCBI Taxonomy" id="2579935"/>
    <lineage>
        <taxon>Bacteria</taxon>
        <taxon>Pseudomonadati</taxon>
        <taxon>Pseudomonadota</taxon>
        <taxon>Gammaproteobacteria</taxon>
        <taxon>Enterobacterales</taxon>
        <taxon>Enterobacteriaceae</taxon>
        <taxon>Jejubacter</taxon>
    </lineage>
</organism>
<feature type="domain" description="Cytochrome c" evidence="14">
    <location>
        <begin position="295"/>
        <end position="385"/>
    </location>
</feature>
<keyword evidence="4 11" id="KW-0349">Heme</keyword>
<dbReference type="GO" id="GO:0020037">
    <property type="term" value="F:heme binding"/>
    <property type="evidence" value="ECO:0007669"/>
    <property type="project" value="InterPro"/>
</dbReference>
<feature type="domain" description="Cytochrome c" evidence="14">
    <location>
        <begin position="27"/>
        <end position="130"/>
    </location>
</feature>
<feature type="binding site" description="covalent" evidence="11">
    <location>
        <position position="308"/>
    </location>
    <ligand>
        <name>heme c</name>
        <dbReference type="ChEBI" id="CHEBI:61717"/>
        <label>3</label>
    </ligand>
</feature>
<dbReference type="GO" id="GO:0005506">
    <property type="term" value="F:iron ion binding"/>
    <property type="evidence" value="ECO:0007669"/>
    <property type="project" value="InterPro"/>
</dbReference>
<feature type="binding site" description="axial binding residue" evidence="12">
    <location>
        <position position="312"/>
    </location>
    <ligand>
        <name>heme c</name>
        <dbReference type="ChEBI" id="CHEBI:61717"/>
        <label>3</label>
    </ligand>
    <ligandPart>
        <name>Fe</name>
        <dbReference type="ChEBI" id="CHEBI:18248"/>
    </ligandPart>
</feature>
<keyword evidence="3" id="KW-1003">Cell membrane</keyword>
<reference evidence="15 16" key="1">
    <citation type="submission" date="2019-05" db="EMBL/GenBank/DDBJ databases">
        <title>Complete genome sequence of Izhakiella calystegiae KSNA2, an endophyte isolated from beach morning glory (Calystegia soldanella).</title>
        <authorList>
            <person name="Jiang L."/>
            <person name="Jeong J.C."/>
            <person name="Kim C.Y."/>
            <person name="Kim D.H."/>
            <person name="Kim S.W."/>
            <person name="Lee j."/>
        </authorList>
    </citation>
    <scope>NUCLEOTIDE SEQUENCE [LARGE SCALE GENOMIC DNA]</scope>
    <source>
        <strain evidence="15 16">KSNA2</strain>
    </source>
</reference>
<evidence type="ECO:0000259" key="14">
    <source>
        <dbReference type="PROSITE" id="PS51007"/>
    </source>
</evidence>
<evidence type="ECO:0000256" key="1">
    <source>
        <dbReference type="ARBA" id="ARBA00004236"/>
    </source>
</evidence>
<dbReference type="GO" id="GO:0005886">
    <property type="term" value="C:plasma membrane"/>
    <property type="evidence" value="ECO:0007669"/>
    <property type="project" value="UniProtKB-SubCell"/>
</dbReference>
<feature type="binding site" description="covalent" evidence="11">
    <location>
        <position position="187"/>
    </location>
    <ligand>
        <name>heme c</name>
        <dbReference type="ChEBI" id="CHEBI:61717"/>
        <label>2</label>
    </ligand>
</feature>
<feature type="chain" id="PRO_5020538120" evidence="13">
    <location>
        <begin position="23"/>
        <end position="406"/>
    </location>
</feature>
<evidence type="ECO:0000256" key="3">
    <source>
        <dbReference type="ARBA" id="ARBA00022475"/>
    </source>
</evidence>
<dbReference type="InterPro" id="IPR008168">
    <property type="entry name" value="Cyt_C_IC"/>
</dbReference>
<feature type="domain" description="Cytochrome c" evidence="14">
    <location>
        <begin position="172"/>
        <end position="280"/>
    </location>
</feature>
<dbReference type="RefSeq" id="WP_138098213.1">
    <property type="nucleotide sequence ID" value="NZ_CP040428.1"/>
</dbReference>
<evidence type="ECO:0000256" key="9">
    <source>
        <dbReference type="ARBA" id="ARBA00023004"/>
    </source>
</evidence>
<dbReference type="GO" id="GO:0016614">
    <property type="term" value="F:oxidoreductase activity, acting on CH-OH group of donors"/>
    <property type="evidence" value="ECO:0007669"/>
    <property type="project" value="InterPro"/>
</dbReference>
<dbReference type="InterPro" id="IPR014353">
    <property type="entry name" value="Membr-bd_ADH_cyt_c"/>
</dbReference>
<feature type="binding site" description="axial binding residue" evidence="12">
    <location>
        <position position="191"/>
    </location>
    <ligand>
        <name>heme c</name>
        <dbReference type="ChEBI" id="CHEBI:61717"/>
        <label>2</label>
    </ligand>
    <ligandPart>
        <name>Fe</name>
        <dbReference type="ChEBI" id="CHEBI:18248"/>
    </ligandPart>
</feature>
<evidence type="ECO:0000256" key="5">
    <source>
        <dbReference type="ARBA" id="ARBA00022723"/>
    </source>
</evidence>
<feature type="binding site" description="covalent" evidence="11">
    <location>
        <position position="44"/>
    </location>
    <ligand>
        <name>heme c</name>
        <dbReference type="ChEBI" id="CHEBI:61717"/>
        <label>1</label>
    </ligand>
</feature>
<comment type="cofactor">
    <cofactor evidence="11">
        <name>heme c</name>
        <dbReference type="ChEBI" id="CHEBI:61717"/>
    </cofactor>
    <text evidence="11">Binds 3 heme c groups covalently per subunit.</text>
</comment>
<dbReference type="InterPro" id="IPR036909">
    <property type="entry name" value="Cyt_c-like_dom_sf"/>
</dbReference>
<keyword evidence="2" id="KW-0813">Transport</keyword>
<sequence length="406" mass="44380">MKRLALSLLAVSCLAASAQALAQPEFDQVEKGRYLATLGDCAACHTAEPSKPFAGGVELKTPFGSLVGANITPDKETGLGNWTYDDFRRTMSEGIGHGGKRLYGAMPFTAYTKVSDEDNRAIWAYLQTLAPVKQHVETNQLPFPFSVRTSLIGWNWLNFDKGQYQPDMSKSAEWNRGAYIVQGLGHCGTCHTPKNILGGDKNDQFLQGAEVENWWAPNITAANHDGIGRWSVQDIKDYLRTGMNRYDIASGPMAEEVKNSSQHWNDGDLQAVAVYLKSLKQDNEQPPAPLKPEEAQMVTGKAIYFDRCSACHTSSGKGVQHIFPQLADSPLLNAKEPVSLMRVVLAGSRGVDTPERPTAPAMPAFAATMTDSQIADVLTYVRNSWGNAAPAVSASDVQKMREKLKE</sequence>
<keyword evidence="8" id="KW-0249">Electron transport</keyword>
<comment type="subcellular location">
    <subcellularLocation>
        <location evidence="1">Cell membrane</location>
    </subcellularLocation>
</comment>
<keyword evidence="6 13" id="KW-0732">Signal</keyword>
<keyword evidence="16" id="KW-1185">Reference proteome</keyword>
<evidence type="ECO:0000256" key="6">
    <source>
        <dbReference type="ARBA" id="ARBA00022729"/>
    </source>
</evidence>
<evidence type="ECO:0000313" key="16">
    <source>
        <dbReference type="Proteomes" id="UP000302163"/>
    </source>
</evidence>
<feature type="binding site" description="covalent" evidence="11">
    <location>
        <position position="41"/>
    </location>
    <ligand>
        <name>heme c</name>
        <dbReference type="ChEBI" id="CHEBI:61717"/>
        <label>1</label>
    </ligand>
</feature>
<dbReference type="EMBL" id="CP040428">
    <property type="protein sequence ID" value="QCT22006.1"/>
    <property type="molecule type" value="Genomic_DNA"/>
</dbReference>
<dbReference type="Proteomes" id="UP000302163">
    <property type="component" value="Chromosome"/>
</dbReference>
<evidence type="ECO:0000256" key="2">
    <source>
        <dbReference type="ARBA" id="ARBA00022448"/>
    </source>
</evidence>
<evidence type="ECO:0000256" key="13">
    <source>
        <dbReference type="SAM" id="SignalP"/>
    </source>
</evidence>
<dbReference type="InterPro" id="IPR009056">
    <property type="entry name" value="Cyt_c-like_dom"/>
</dbReference>
<evidence type="ECO:0000256" key="12">
    <source>
        <dbReference type="PIRSR" id="PIRSR000018-51"/>
    </source>
</evidence>
<feature type="binding site" description="axial binding residue" evidence="12">
    <location>
        <position position="45"/>
    </location>
    <ligand>
        <name>heme c</name>
        <dbReference type="ChEBI" id="CHEBI:61717"/>
        <label>1</label>
    </ligand>
    <ligandPart>
        <name>Fe</name>
        <dbReference type="ChEBI" id="CHEBI:18248"/>
    </ligandPart>
</feature>
<feature type="binding site" description="covalent" evidence="11">
    <location>
        <position position="190"/>
    </location>
    <ligand>
        <name>heme c</name>
        <dbReference type="ChEBI" id="CHEBI:61717"/>
        <label>2</label>
    </ligand>
</feature>
<dbReference type="GO" id="GO:0009055">
    <property type="term" value="F:electron transfer activity"/>
    <property type="evidence" value="ECO:0007669"/>
    <property type="project" value="InterPro"/>
</dbReference>
<evidence type="ECO:0000256" key="4">
    <source>
        <dbReference type="ARBA" id="ARBA00022617"/>
    </source>
</evidence>
<gene>
    <name evidence="15" type="ORF">FEM41_21335</name>
</gene>
<evidence type="ECO:0000256" key="8">
    <source>
        <dbReference type="ARBA" id="ARBA00022982"/>
    </source>
</evidence>
<dbReference type="PROSITE" id="PS51007">
    <property type="entry name" value="CYTC"/>
    <property type="match status" value="3"/>
</dbReference>
<keyword evidence="5 12" id="KW-0479">Metal-binding</keyword>
<evidence type="ECO:0000256" key="11">
    <source>
        <dbReference type="PIRSR" id="PIRSR000018-50"/>
    </source>
</evidence>
<dbReference type="InterPro" id="IPR051459">
    <property type="entry name" value="Cytochrome_c-type_DH"/>
</dbReference>
<dbReference type="Gene3D" id="1.10.760.10">
    <property type="entry name" value="Cytochrome c-like domain"/>
    <property type="match status" value="3"/>
</dbReference>
<dbReference type="PANTHER" id="PTHR35008">
    <property type="entry name" value="BLL4482 PROTEIN-RELATED"/>
    <property type="match status" value="1"/>
</dbReference>
<evidence type="ECO:0000313" key="15">
    <source>
        <dbReference type="EMBL" id="QCT22006.1"/>
    </source>
</evidence>
<feature type="binding site" description="covalent" evidence="11">
    <location>
        <position position="311"/>
    </location>
    <ligand>
        <name>heme c</name>
        <dbReference type="ChEBI" id="CHEBI:61717"/>
        <label>3</label>
    </ligand>
</feature>
<dbReference type="PIRSF" id="PIRSF000018">
    <property type="entry name" value="Mb_ADH_cyt_c"/>
    <property type="match status" value="1"/>
</dbReference>
<dbReference type="PANTHER" id="PTHR35008:SF8">
    <property type="entry name" value="ALCOHOL DEHYDROGENASE CYTOCHROME C SUBUNIT"/>
    <property type="match status" value="1"/>
</dbReference>
<dbReference type="KEGG" id="izh:FEM41_21335"/>
<accession>A0A4P8YPC2</accession>
<evidence type="ECO:0000256" key="10">
    <source>
        <dbReference type="ARBA" id="ARBA00023136"/>
    </source>
</evidence>
<name>A0A4P8YPC2_9ENTR</name>
<dbReference type="OrthoDB" id="9811281at2"/>
<protein>
    <submittedName>
        <fullName evidence="15">C-type cytochrome</fullName>
    </submittedName>
</protein>
<dbReference type="AlphaFoldDB" id="A0A4P8YPC2"/>
<keyword evidence="7" id="KW-0677">Repeat</keyword>
<dbReference type="Pfam" id="PF00034">
    <property type="entry name" value="Cytochrom_C"/>
    <property type="match status" value="2"/>
</dbReference>
<dbReference type="PRINTS" id="PR00605">
    <property type="entry name" value="CYTCHROMECIC"/>
</dbReference>